<evidence type="ECO:0008006" key="3">
    <source>
        <dbReference type="Google" id="ProtNLM"/>
    </source>
</evidence>
<dbReference type="EMBL" id="MQWB01000001">
    <property type="protein sequence ID" value="OZC04147.1"/>
    <property type="molecule type" value="Genomic_DNA"/>
</dbReference>
<name>A0A259U2S0_9BACT</name>
<reference evidence="1 2" key="1">
    <citation type="submission" date="2016-11" db="EMBL/GenBank/DDBJ databases">
        <title>Study of marine rhodopsin-containing bacteria.</title>
        <authorList>
            <person name="Yoshizawa S."/>
            <person name="Kumagai Y."/>
            <person name="Kogure K."/>
        </authorList>
    </citation>
    <scope>NUCLEOTIDE SEQUENCE [LARGE SCALE GENOMIC DNA]</scope>
    <source>
        <strain evidence="1 2">SG-29</strain>
    </source>
</reference>
<protein>
    <recommendedName>
        <fullName evidence="3">STAS/SEC14 domain-containing protein</fullName>
    </recommendedName>
</protein>
<evidence type="ECO:0000313" key="2">
    <source>
        <dbReference type="Proteomes" id="UP000216446"/>
    </source>
</evidence>
<dbReference type="RefSeq" id="WP_094550297.1">
    <property type="nucleotide sequence ID" value="NZ_MQWB01000001.1"/>
</dbReference>
<proteinExistence type="predicted"/>
<keyword evidence="2" id="KW-1185">Reference proteome</keyword>
<evidence type="ECO:0000313" key="1">
    <source>
        <dbReference type="EMBL" id="OZC04147.1"/>
    </source>
</evidence>
<dbReference type="OrthoDB" id="8904739at2"/>
<gene>
    <name evidence="1" type="ORF">BSZ36_14845</name>
</gene>
<accession>A0A259U2S0</accession>
<sequence length="135" mass="15178">MSRVHFDPSTGLLIVALAGKLNLGRAIANVQEADRLAETHRAFTGVLVDLRQIYDTDVLSYPEMYRLVRALAQYPRLAKAPTAVVDVYRKGFEKAQFFESAASDKGHRVRAFVDYDAATEWLKEMAPAPVRELPR</sequence>
<dbReference type="Proteomes" id="UP000216446">
    <property type="component" value="Unassembled WGS sequence"/>
</dbReference>
<dbReference type="InParanoid" id="A0A259U2S0"/>
<dbReference type="AlphaFoldDB" id="A0A259U2S0"/>
<comment type="caution">
    <text evidence="1">The sequence shown here is derived from an EMBL/GenBank/DDBJ whole genome shotgun (WGS) entry which is preliminary data.</text>
</comment>
<organism evidence="1 2">
    <name type="scientific">Rubricoccus marinus</name>
    <dbReference type="NCBI Taxonomy" id="716817"/>
    <lineage>
        <taxon>Bacteria</taxon>
        <taxon>Pseudomonadati</taxon>
        <taxon>Rhodothermota</taxon>
        <taxon>Rhodothermia</taxon>
        <taxon>Rhodothermales</taxon>
        <taxon>Rubricoccaceae</taxon>
        <taxon>Rubricoccus</taxon>
    </lineage>
</organism>